<evidence type="ECO:0000259" key="7">
    <source>
        <dbReference type="PROSITE" id="PS50893"/>
    </source>
</evidence>
<dbReference type="EMBL" id="LGCK01000007">
    <property type="protein sequence ID" value="KPL72753.1"/>
    <property type="molecule type" value="Genomic_DNA"/>
</dbReference>
<dbReference type="GO" id="GO:0005524">
    <property type="term" value="F:ATP binding"/>
    <property type="evidence" value="ECO:0007669"/>
    <property type="project" value="UniProtKB-KW"/>
</dbReference>
<evidence type="ECO:0000313" key="9">
    <source>
        <dbReference type="Proteomes" id="UP000050430"/>
    </source>
</evidence>
<dbReference type="OrthoDB" id="9802264at2"/>
<keyword evidence="6" id="KW-0472">Membrane</keyword>
<keyword evidence="5" id="KW-1278">Translocase</keyword>
<proteinExistence type="predicted"/>
<evidence type="ECO:0000313" key="8">
    <source>
        <dbReference type="EMBL" id="KPL72753.1"/>
    </source>
</evidence>
<keyword evidence="3" id="KW-0547">Nucleotide-binding</keyword>
<dbReference type="Gene3D" id="3.40.50.300">
    <property type="entry name" value="P-loop containing nucleotide triphosphate hydrolases"/>
    <property type="match status" value="1"/>
</dbReference>
<evidence type="ECO:0000256" key="2">
    <source>
        <dbReference type="ARBA" id="ARBA00022475"/>
    </source>
</evidence>
<evidence type="ECO:0000256" key="4">
    <source>
        <dbReference type="ARBA" id="ARBA00022840"/>
    </source>
</evidence>
<dbReference type="InterPro" id="IPR012340">
    <property type="entry name" value="NA-bd_OB-fold"/>
</dbReference>
<keyword evidence="2" id="KW-1003">Cell membrane</keyword>
<reference evidence="8 9" key="1">
    <citation type="submission" date="2015-07" db="EMBL/GenBank/DDBJ databases">
        <title>Genome sequence of Leptolinea tardivitalis DSM 16556.</title>
        <authorList>
            <person name="Hemp J."/>
            <person name="Ward L.M."/>
            <person name="Pace L.A."/>
            <person name="Fischer W.W."/>
        </authorList>
    </citation>
    <scope>NUCLEOTIDE SEQUENCE [LARGE SCALE GENOMIC DNA]</scope>
    <source>
        <strain evidence="8 9">YMTK-2</strain>
    </source>
</reference>
<accession>A0A0P6X0J5</accession>
<dbReference type="InterPro" id="IPR017871">
    <property type="entry name" value="ABC_transporter-like_CS"/>
</dbReference>
<dbReference type="Proteomes" id="UP000050430">
    <property type="component" value="Unassembled WGS sequence"/>
</dbReference>
<dbReference type="PANTHER" id="PTHR43875">
    <property type="entry name" value="MALTODEXTRIN IMPORT ATP-BINDING PROTEIN MSMX"/>
    <property type="match status" value="1"/>
</dbReference>
<dbReference type="Pfam" id="PF00005">
    <property type="entry name" value="ABC_tran"/>
    <property type="match status" value="1"/>
</dbReference>
<organism evidence="8 9">
    <name type="scientific">Leptolinea tardivitalis</name>
    <dbReference type="NCBI Taxonomy" id="229920"/>
    <lineage>
        <taxon>Bacteria</taxon>
        <taxon>Bacillati</taxon>
        <taxon>Chloroflexota</taxon>
        <taxon>Anaerolineae</taxon>
        <taxon>Anaerolineales</taxon>
        <taxon>Anaerolineaceae</taxon>
        <taxon>Leptolinea</taxon>
    </lineage>
</organism>
<dbReference type="SMART" id="SM00382">
    <property type="entry name" value="AAA"/>
    <property type="match status" value="1"/>
</dbReference>
<name>A0A0P6X0J5_9CHLR</name>
<comment type="caution">
    <text evidence="8">The sequence shown here is derived from an EMBL/GenBank/DDBJ whole genome shotgun (WGS) entry which is preliminary data.</text>
</comment>
<dbReference type="GO" id="GO:0055052">
    <property type="term" value="C:ATP-binding cassette (ABC) transporter complex, substrate-binding subunit-containing"/>
    <property type="evidence" value="ECO:0007669"/>
    <property type="project" value="TreeGrafter"/>
</dbReference>
<dbReference type="InterPro" id="IPR027417">
    <property type="entry name" value="P-loop_NTPase"/>
</dbReference>
<dbReference type="GO" id="GO:0016887">
    <property type="term" value="F:ATP hydrolysis activity"/>
    <property type="evidence" value="ECO:0007669"/>
    <property type="project" value="InterPro"/>
</dbReference>
<gene>
    <name evidence="8" type="ORF">ADM99_06650</name>
</gene>
<dbReference type="PANTHER" id="PTHR43875:SF15">
    <property type="entry name" value="TREHALOSE IMPORT ATP-BINDING PROTEIN SUGC"/>
    <property type="match status" value="1"/>
</dbReference>
<dbReference type="SUPFAM" id="SSF50331">
    <property type="entry name" value="MOP-like"/>
    <property type="match status" value="1"/>
</dbReference>
<dbReference type="InterPro" id="IPR003439">
    <property type="entry name" value="ABC_transporter-like_ATP-bd"/>
</dbReference>
<dbReference type="InterPro" id="IPR047641">
    <property type="entry name" value="ABC_transpr_MalK/UgpC-like"/>
</dbReference>
<dbReference type="Gene3D" id="2.40.50.100">
    <property type="match status" value="1"/>
</dbReference>
<dbReference type="SUPFAM" id="SSF52540">
    <property type="entry name" value="P-loop containing nucleoside triphosphate hydrolases"/>
    <property type="match status" value="1"/>
</dbReference>
<dbReference type="STRING" id="229920.ADM99_06650"/>
<dbReference type="PROSITE" id="PS50893">
    <property type="entry name" value="ABC_TRANSPORTER_2"/>
    <property type="match status" value="1"/>
</dbReference>
<keyword evidence="9" id="KW-1185">Reference proteome</keyword>
<evidence type="ECO:0000256" key="1">
    <source>
        <dbReference type="ARBA" id="ARBA00022448"/>
    </source>
</evidence>
<keyword evidence="4" id="KW-0067">ATP-binding</keyword>
<dbReference type="PROSITE" id="PS00211">
    <property type="entry name" value="ABC_TRANSPORTER_1"/>
    <property type="match status" value="1"/>
</dbReference>
<keyword evidence="1" id="KW-0813">Transport</keyword>
<dbReference type="InterPro" id="IPR008995">
    <property type="entry name" value="Mo/tungstate-bd_C_term_dom"/>
</dbReference>
<evidence type="ECO:0000256" key="3">
    <source>
        <dbReference type="ARBA" id="ARBA00022741"/>
    </source>
</evidence>
<dbReference type="Gene3D" id="2.40.50.140">
    <property type="entry name" value="Nucleic acid-binding proteins"/>
    <property type="match status" value="1"/>
</dbReference>
<protein>
    <recommendedName>
        <fullName evidence="7">ABC transporter domain-containing protein</fullName>
    </recommendedName>
</protein>
<dbReference type="AlphaFoldDB" id="A0A0P6X0J5"/>
<feature type="domain" description="ABC transporter" evidence="7">
    <location>
        <begin position="4"/>
        <end position="234"/>
    </location>
</feature>
<sequence>MNSVEFKNISKVYGKQTLLKETSFAVEAGTFTVIFGAPGCGKSVILRLLTGLEKPTSGEVFLRGENATSLSAGDRNIGYIPQSFALYPHYKVRDNIGYPLKLIGAPKSEIDDVVARTAELLRITRLLDKYPNQLSGGEKQRVAIARGIAKKTDIFIFDDPLTGLDFKLREQLFDDLRSMQETLKATFIYTTSDPLEALMLAEKIHVLDDGKVIEAGNIETVYHQPQHLRTALLLGFPKINTFDGTLEKDSKSIICKTKLFSFPVDLNQSEKSDNDQVVVAVRPQYLKLNEKPSGKSIFINANITLAEDLGGEMVIHMDADGVYLLGVERHDSFSQQEGAVEIGVANQNLMVFDAKTSRRIGQGAN</sequence>
<evidence type="ECO:0000256" key="6">
    <source>
        <dbReference type="ARBA" id="ARBA00023136"/>
    </source>
</evidence>
<evidence type="ECO:0000256" key="5">
    <source>
        <dbReference type="ARBA" id="ARBA00022967"/>
    </source>
</evidence>
<dbReference type="InterPro" id="IPR003593">
    <property type="entry name" value="AAA+_ATPase"/>
</dbReference>
<dbReference type="RefSeq" id="WP_062421154.1">
    <property type="nucleotide sequence ID" value="NZ_BBYA01000008.1"/>
</dbReference>